<organism evidence="1 2">
    <name type="scientific">Aquaticitalea lipolytica</name>
    <dbReference type="NCBI Taxonomy" id="1247562"/>
    <lineage>
        <taxon>Bacteria</taxon>
        <taxon>Pseudomonadati</taxon>
        <taxon>Bacteroidota</taxon>
        <taxon>Flavobacteriia</taxon>
        <taxon>Flavobacteriales</taxon>
        <taxon>Flavobacteriaceae</taxon>
        <taxon>Aquaticitalea</taxon>
    </lineage>
</organism>
<dbReference type="Proteomes" id="UP000598120">
    <property type="component" value="Unassembled WGS sequence"/>
</dbReference>
<dbReference type="RefSeq" id="WP_188604686.1">
    <property type="nucleotide sequence ID" value="NZ_BMIC01000001.1"/>
</dbReference>
<evidence type="ECO:0000313" key="1">
    <source>
        <dbReference type="EMBL" id="GFZ77895.1"/>
    </source>
</evidence>
<accession>A0A8J2TLF1</accession>
<keyword evidence="2" id="KW-1185">Reference proteome</keyword>
<protein>
    <submittedName>
        <fullName evidence="1">Uncharacterized protein</fullName>
    </submittedName>
</protein>
<reference evidence="1 2" key="1">
    <citation type="journal article" date="2014" name="Int. J. Syst. Evol. Microbiol.">
        <title>Complete genome sequence of Corynebacterium casei LMG S-19264T (=DSM 44701T), isolated from a smear-ripened cheese.</title>
        <authorList>
            <consortium name="US DOE Joint Genome Institute (JGI-PGF)"/>
            <person name="Walter F."/>
            <person name="Albersmeier A."/>
            <person name="Kalinowski J."/>
            <person name="Ruckert C."/>
        </authorList>
    </citation>
    <scope>NUCLEOTIDE SEQUENCE [LARGE SCALE GENOMIC DNA]</scope>
    <source>
        <strain evidence="1 2">CGMCC 1.15295</strain>
    </source>
</reference>
<proteinExistence type="predicted"/>
<sequence>MKFSLTKLRAAFGDIRAMEKLHVDTYTEDIINDIENEPFALSETNVMYAGLSELAGYHYLNTVIVGSFNIKTINGAQLKIEGDDYSLQLKSDMVELESDFSNVSNRSMTKIDFEIEAEDVPKIVKSKIKSLTLTAKKNKAIFTIVEIKTEEN</sequence>
<comment type="caution">
    <text evidence="1">The sequence shown here is derived from an EMBL/GenBank/DDBJ whole genome shotgun (WGS) entry which is preliminary data.</text>
</comment>
<dbReference type="EMBL" id="BMIC01000001">
    <property type="protein sequence ID" value="GFZ77895.1"/>
    <property type="molecule type" value="Genomic_DNA"/>
</dbReference>
<dbReference type="AlphaFoldDB" id="A0A8J2TLF1"/>
<evidence type="ECO:0000313" key="2">
    <source>
        <dbReference type="Proteomes" id="UP000598120"/>
    </source>
</evidence>
<gene>
    <name evidence="1" type="ORF">GCM10011531_04220</name>
</gene>
<name>A0A8J2TLF1_9FLAO</name>